<accession>A0A402AWP0</accession>
<name>A0A402AWP0_9CHLR</name>
<dbReference type="Proteomes" id="UP000287188">
    <property type="component" value="Unassembled WGS sequence"/>
</dbReference>
<keyword evidence="3" id="KW-1185">Reference proteome</keyword>
<feature type="transmembrane region" description="Helical" evidence="1">
    <location>
        <begin position="28"/>
        <end position="48"/>
    </location>
</feature>
<dbReference type="AlphaFoldDB" id="A0A402AWP0"/>
<keyword evidence="1" id="KW-0472">Membrane</keyword>
<evidence type="ECO:0000313" key="2">
    <source>
        <dbReference type="EMBL" id="GCE23508.1"/>
    </source>
</evidence>
<keyword evidence="1" id="KW-0812">Transmembrane</keyword>
<comment type="caution">
    <text evidence="2">The sequence shown here is derived from an EMBL/GenBank/DDBJ whole genome shotgun (WGS) entry which is preliminary data.</text>
</comment>
<proteinExistence type="predicted"/>
<protein>
    <submittedName>
        <fullName evidence="2">Uncharacterized protein</fullName>
    </submittedName>
</protein>
<gene>
    <name evidence="2" type="ORF">KDK_73080</name>
</gene>
<evidence type="ECO:0000313" key="3">
    <source>
        <dbReference type="Proteomes" id="UP000287188"/>
    </source>
</evidence>
<organism evidence="2 3">
    <name type="scientific">Dictyobacter kobayashii</name>
    <dbReference type="NCBI Taxonomy" id="2014872"/>
    <lineage>
        <taxon>Bacteria</taxon>
        <taxon>Bacillati</taxon>
        <taxon>Chloroflexota</taxon>
        <taxon>Ktedonobacteria</taxon>
        <taxon>Ktedonobacterales</taxon>
        <taxon>Dictyobacteraceae</taxon>
        <taxon>Dictyobacter</taxon>
    </lineage>
</organism>
<sequence>MGMALPVPGFTTASYTLAGTRGGRLAAIDWTLLAFASAAHLVVGACAIRNKGVQAHME</sequence>
<dbReference type="EMBL" id="BIFS01000002">
    <property type="protein sequence ID" value="GCE23508.1"/>
    <property type="molecule type" value="Genomic_DNA"/>
</dbReference>
<evidence type="ECO:0000256" key="1">
    <source>
        <dbReference type="SAM" id="Phobius"/>
    </source>
</evidence>
<keyword evidence="1" id="KW-1133">Transmembrane helix</keyword>
<reference evidence="3" key="1">
    <citation type="submission" date="2018-12" db="EMBL/GenBank/DDBJ databases">
        <title>Tengunoibacter tsumagoiensis gen. nov., sp. nov., Dictyobacter kobayashii sp. nov., D. alpinus sp. nov., and D. joshuensis sp. nov. and description of Dictyobacteraceae fam. nov. within the order Ktedonobacterales isolated from Tengu-no-mugimeshi.</title>
        <authorList>
            <person name="Wang C.M."/>
            <person name="Zheng Y."/>
            <person name="Sakai Y."/>
            <person name="Toyoda A."/>
            <person name="Minakuchi Y."/>
            <person name="Abe K."/>
            <person name="Yokota A."/>
            <person name="Yabe S."/>
        </authorList>
    </citation>
    <scope>NUCLEOTIDE SEQUENCE [LARGE SCALE GENOMIC DNA]</scope>
    <source>
        <strain evidence="3">Uno11</strain>
    </source>
</reference>